<dbReference type="InterPro" id="IPR025250">
    <property type="entry name" value="DUF4199"/>
</dbReference>
<dbReference type="EMBL" id="FQWQ01000001">
    <property type="protein sequence ID" value="SHG79728.1"/>
    <property type="molecule type" value="Genomic_DNA"/>
</dbReference>
<dbReference type="Pfam" id="PF13858">
    <property type="entry name" value="DUF4199"/>
    <property type="match status" value="1"/>
</dbReference>
<feature type="transmembrane region" description="Helical" evidence="1">
    <location>
        <begin position="7"/>
        <end position="26"/>
    </location>
</feature>
<keyword evidence="3" id="KW-1185">Reference proteome</keyword>
<dbReference type="OrthoDB" id="5766000at2"/>
<accession>A0A1M5MQZ8</accession>
<evidence type="ECO:0000313" key="3">
    <source>
        <dbReference type="Proteomes" id="UP000184212"/>
    </source>
</evidence>
<organism evidence="2 3">
    <name type="scientific">Chryseolinea serpens</name>
    <dbReference type="NCBI Taxonomy" id="947013"/>
    <lineage>
        <taxon>Bacteria</taxon>
        <taxon>Pseudomonadati</taxon>
        <taxon>Bacteroidota</taxon>
        <taxon>Cytophagia</taxon>
        <taxon>Cytophagales</taxon>
        <taxon>Fulvivirgaceae</taxon>
        <taxon>Chryseolinea</taxon>
    </lineage>
</organism>
<proteinExistence type="predicted"/>
<reference evidence="2 3" key="1">
    <citation type="submission" date="2016-11" db="EMBL/GenBank/DDBJ databases">
        <authorList>
            <person name="Jaros S."/>
            <person name="Januszkiewicz K."/>
            <person name="Wedrychowicz H."/>
        </authorList>
    </citation>
    <scope>NUCLEOTIDE SEQUENCE [LARGE SCALE GENOMIC DNA]</scope>
    <source>
        <strain evidence="2 3">DSM 24574</strain>
    </source>
</reference>
<dbReference type="AlphaFoldDB" id="A0A1M5MQZ8"/>
<evidence type="ECO:0000313" key="2">
    <source>
        <dbReference type="EMBL" id="SHG79728.1"/>
    </source>
</evidence>
<dbReference type="STRING" id="947013.SAMN04488109_1885"/>
<feature type="transmembrane region" description="Helical" evidence="1">
    <location>
        <begin position="32"/>
        <end position="52"/>
    </location>
</feature>
<evidence type="ECO:0008006" key="4">
    <source>
        <dbReference type="Google" id="ProtNLM"/>
    </source>
</evidence>
<dbReference type="Proteomes" id="UP000184212">
    <property type="component" value="Unassembled WGS sequence"/>
</dbReference>
<keyword evidence="1" id="KW-0812">Transmembrane</keyword>
<feature type="transmembrane region" description="Helical" evidence="1">
    <location>
        <begin position="72"/>
        <end position="92"/>
    </location>
</feature>
<evidence type="ECO:0000256" key="1">
    <source>
        <dbReference type="SAM" id="Phobius"/>
    </source>
</evidence>
<keyword evidence="1" id="KW-1133">Transmembrane helix</keyword>
<keyword evidence="1" id="KW-0472">Membrane</keyword>
<name>A0A1M5MQZ8_9BACT</name>
<feature type="transmembrane region" description="Helical" evidence="1">
    <location>
        <begin position="128"/>
        <end position="151"/>
    </location>
</feature>
<protein>
    <recommendedName>
        <fullName evidence="4">DUF4199 domain-containing protein</fullName>
    </recommendedName>
</protein>
<sequence>MKTELKWAVVHVILTMVWSLLGKGLGFHDANLAGGVIFNTLIIIPSVTLYALSMREKKLKYYGGQISYKQAFMSGLVLTVFVTIGGPAYPVFTNMISPDFFDNSIRFVVTSHQMSEADAVKQFTLSSFIIQGIFGSILFGLVYSAVISLFLKSAFTKASADRSKKPKTLLNT</sequence>
<dbReference type="RefSeq" id="WP_073133070.1">
    <property type="nucleotide sequence ID" value="NZ_FQWQ01000001.1"/>
</dbReference>
<gene>
    <name evidence="2" type="ORF">SAMN04488109_1885</name>
</gene>